<dbReference type="AlphaFoldDB" id="A0A1X4G6T6"/>
<dbReference type="PANTHER" id="PTHR43592:SF20">
    <property type="entry name" value="ALPHA_BETA-HYDROLASES SUPERFAMILY PROTEIN"/>
    <property type="match status" value="1"/>
</dbReference>
<dbReference type="Pfam" id="PF02517">
    <property type="entry name" value="Rce1-like"/>
    <property type="match status" value="1"/>
</dbReference>
<feature type="transmembrane region" description="Helical" evidence="1">
    <location>
        <begin position="97"/>
        <end position="119"/>
    </location>
</feature>
<keyword evidence="3" id="KW-0645">Protease</keyword>
<dbReference type="GO" id="GO:0080120">
    <property type="term" value="P:CAAX-box protein maturation"/>
    <property type="evidence" value="ECO:0007669"/>
    <property type="project" value="UniProtKB-ARBA"/>
</dbReference>
<accession>A0A1X4G6T6</accession>
<sequence length="273" mass="30448">MFRPSQIALWISQRPAPQRLGCFVLCLLVLWLPFVIPIYLLVEDGNLESIFSMVLLYGEFIVLVRLWGKKIYQRDKILTDYGLELSSLNGVDFCQGLSIGVLSIILLFSIQGLLGWILWQPPKAFIVQIIWEGLLVASGVGFAEELLFRGWLLDELNRDYGSRLSTAINAILFAVAHFIRPISAIISTLPQFPALVLLGLTQVWGKHKKRGRLGLPMGLHSGLVWGYYIINVGGLVQPSGIVPDWVTGVNNNPFQGIVGMLGMALLAYQMRVK</sequence>
<feature type="transmembrane region" description="Helical" evidence="1">
    <location>
        <begin position="20"/>
        <end position="42"/>
    </location>
</feature>
<dbReference type="PANTHER" id="PTHR43592">
    <property type="entry name" value="CAAX AMINO TERMINAL PROTEASE"/>
    <property type="match status" value="1"/>
</dbReference>
<comment type="caution">
    <text evidence="3">The sequence shown here is derived from an EMBL/GenBank/DDBJ whole genome shotgun (WGS) entry which is preliminary data.</text>
</comment>
<dbReference type="GO" id="GO:0006508">
    <property type="term" value="P:proteolysis"/>
    <property type="evidence" value="ECO:0007669"/>
    <property type="project" value="UniProtKB-KW"/>
</dbReference>
<evidence type="ECO:0000313" key="4">
    <source>
        <dbReference type="Proteomes" id="UP000192997"/>
    </source>
</evidence>
<keyword evidence="1" id="KW-0812">Transmembrane</keyword>
<feature type="domain" description="CAAX prenyl protease 2/Lysostaphin resistance protein A-like" evidence="2">
    <location>
        <begin position="128"/>
        <end position="222"/>
    </location>
</feature>
<feature type="transmembrane region" description="Helical" evidence="1">
    <location>
        <begin position="254"/>
        <end position="270"/>
    </location>
</feature>
<name>A0A1X4G6T6_9CYAN</name>
<feature type="transmembrane region" description="Helical" evidence="1">
    <location>
        <begin position="48"/>
        <end position="68"/>
    </location>
</feature>
<dbReference type="Proteomes" id="UP000192997">
    <property type="component" value="Unassembled WGS sequence"/>
</dbReference>
<feature type="transmembrane region" description="Helical" evidence="1">
    <location>
        <begin position="217"/>
        <end position="234"/>
    </location>
</feature>
<feature type="transmembrane region" description="Helical" evidence="1">
    <location>
        <begin position="185"/>
        <end position="205"/>
    </location>
</feature>
<reference evidence="4" key="1">
    <citation type="submission" date="2017-04" db="EMBL/GenBank/DDBJ databases">
        <authorList>
            <person name="Abreu V.A."/>
            <person name="Popin R.V."/>
            <person name="Rigonato J."/>
            <person name="Andreote A.P."/>
            <person name="Schaker P.C."/>
            <person name="Hoff-Risseti C."/>
            <person name="Alvarenga D.O."/>
            <person name="Varani A.M."/>
            <person name="Fiore M.F."/>
        </authorList>
    </citation>
    <scope>NUCLEOTIDE SEQUENCE [LARGE SCALE GENOMIC DNA]</scope>
    <source>
        <strain evidence="4">CENA303</strain>
    </source>
</reference>
<dbReference type="InterPro" id="IPR003675">
    <property type="entry name" value="Rce1/LyrA-like_dom"/>
</dbReference>
<keyword evidence="3" id="KW-0378">Hydrolase</keyword>
<protein>
    <submittedName>
        <fullName evidence="3">CPBP family intramembrane metalloprotease</fullName>
    </submittedName>
</protein>
<keyword evidence="1" id="KW-1133">Transmembrane helix</keyword>
<dbReference type="RefSeq" id="WP_085727946.1">
    <property type="nucleotide sequence ID" value="NZ_NBYN01000042.1"/>
</dbReference>
<evidence type="ECO:0000259" key="2">
    <source>
        <dbReference type="Pfam" id="PF02517"/>
    </source>
</evidence>
<dbReference type="EMBL" id="NBYN01000042">
    <property type="protein sequence ID" value="OSO90700.1"/>
    <property type="molecule type" value="Genomic_DNA"/>
</dbReference>
<organism evidence="3 4">
    <name type="scientific">Cylindrospermopsis raciborskii CENA303</name>
    <dbReference type="NCBI Taxonomy" id="1170769"/>
    <lineage>
        <taxon>Bacteria</taxon>
        <taxon>Bacillati</taxon>
        <taxon>Cyanobacteriota</taxon>
        <taxon>Cyanophyceae</taxon>
        <taxon>Nostocales</taxon>
        <taxon>Aphanizomenonaceae</taxon>
        <taxon>Cylindrospermopsis</taxon>
    </lineage>
</organism>
<evidence type="ECO:0000313" key="3">
    <source>
        <dbReference type="EMBL" id="OSO90700.1"/>
    </source>
</evidence>
<keyword evidence="1" id="KW-0472">Membrane</keyword>
<dbReference type="GO" id="GO:0004175">
    <property type="term" value="F:endopeptidase activity"/>
    <property type="evidence" value="ECO:0007669"/>
    <property type="project" value="UniProtKB-ARBA"/>
</dbReference>
<dbReference type="GO" id="GO:0008237">
    <property type="term" value="F:metallopeptidase activity"/>
    <property type="evidence" value="ECO:0007669"/>
    <property type="project" value="UniProtKB-KW"/>
</dbReference>
<proteinExistence type="predicted"/>
<evidence type="ECO:0000256" key="1">
    <source>
        <dbReference type="SAM" id="Phobius"/>
    </source>
</evidence>
<keyword evidence="3" id="KW-0482">Metalloprotease</keyword>
<gene>
    <name evidence="3" type="ORF">B7O87_07710</name>
</gene>